<dbReference type="GO" id="GO:0005524">
    <property type="term" value="F:ATP binding"/>
    <property type="evidence" value="ECO:0007669"/>
    <property type="project" value="InterPro"/>
</dbReference>
<dbReference type="PANTHER" id="PTHR11956">
    <property type="entry name" value="ARGINYL-TRNA SYNTHETASE"/>
    <property type="match status" value="1"/>
</dbReference>
<reference evidence="1 2" key="1">
    <citation type="submission" date="2020-08" db="EMBL/GenBank/DDBJ databases">
        <title>Genomic Encyclopedia of Type Strains, Phase IV (KMG-IV): sequencing the most valuable type-strain genomes for metagenomic binning, comparative biology and taxonomic classification.</title>
        <authorList>
            <person name="Goeker M."/>
        </authorList>
    </citation>
    <scope>NUCLEOTIDE SEQUENCE [LARGE SCALE GENOMIC DNA]</scope>
    <source>
        <strain evidence="1 2">DSM 23562</strain>
    </source>
</reference>
<proteinExistence type="predicted"/>
<dbReference type="PANTHER" id="PTHR11956:SF5">
    <property type="entry name" value="ARGININE--TRNA LIGASE, CYTOPLASMIC"/>
    <property type="match status" value="1"/>
</dbReference>
<protein>
    <submittedName>
        <fullName evidence="1">Arginyl-tRNA synthetase</fullName>
    </submittedName>
</protein>
<comment type="caution">
    <text evidence="1">The sequence shown here is derived from an EMBL/GenBank/DDBJ whole genome shotgun (WGS) entry which is preliminary data.</text>
</comment>
<dbReference type="SUPFAM" id="SSF52374">
    <property type="entry name" value="Nucleotidylyl transferase"/>
    <property type="match status" value="1"/>
</dbReference>
<keyword evidence="1" id="KW-0030">Aminoacyl-tRNA synthetase</keyword>
<evidence type="ECO:0000313" key="1">
    <source>
        <dbReference type="EMBL" id="MBB6050264.1"/>
    </source>
</evidence>
<accession>A0A7W9SQS1</accession>
<evidence type="ECO:0000313" key="2">
    <source>
        <dbReference type="Proteomes" id="UP000520814"/>
    </source>
</evidence>
<dbReference type="PRINTS" id="PR01038">
    <property type="entry name" value="TRNASYNTHARG"/>
</dbReference>
<dbReference type="AlphaFoldDB" id="A0A7W9SQS1"/>
<dbReference type="InterPro" id="IPR014729">
    <property type="entry name" value="Rossmann-like_a/b/a_fold"/>
</dbReference>
<dbReference type="Proteomes" id="UP000520814">
    <property type="component" value="Unassembled WGS sequence"/>
</dbReference>
<dbReference type="EMBL" id="JACHGW010000002">
    <property type="protein sequence ID" value="MBB6050264.1"/>
    <property type="molecule type" value="Genomic_DNA"/>
</dbReference>
<dbReference type="GO" id="GO:0004814">
    <property type="term" value="F:arginine-tRNA ligase activity"/>
    <property type="evidence" value="ECO:0007669"/>
    <property type="project" value="InterPro"/>
</dbReference>
<keyword evidence="2" id="KW-1185">Reference proteome</keyword>
<dbReference type="InterPro" id="IPR001278">
    <property type="entry name" value="Arg-tRNA-ligase"/>
</dbReference>
<organism evidence="1 2">
    <name type="scientific">Armatimonas rosea</name>
    <dbReference type="NCBI Taxonomy" id="685828"/>
    <lineage>
        <taxon>Bacteria</taxon>
        <taxon>Bacillati</taxon>
        <taxon>Armatimonadota</taxon>
        <taxon>Armatimonadia</taxon>
        <taxon>Armatimonadales</taxon>
        <taxon>Armatimonadaceae</taxon>
        <taxon>Armatimonas</taxon>
    </lineage>
</organism>
<keyword evidence="1" id="KW-0436">Ligase</keyword>
<dbReference type="RefSeq" id="WP_184194890.1">
    <property type="nucleotide sequence ID" value="NZ_JACHGW010000002.1"/>
</dbReference>
<dbReference type="GO" id="GO:0006420">
    <property type="term" value="P:arginyl-tRNA aminoacylation"/>
    <property type="evidence" value="ECO:0007669"/>
    <property type="project" value="InterPro"/>
</dbReference>
<name>A0A7W9SQS1_ARMRO</name>
<sequence length="354" mass="37752">MNICLEYVSANPNSPITIQHARAAVVGDILSRVFAEAGHTVTREFYVNDAPGTTLTAFARHVAAETEPFAAEIAKAARGATLSDILAAVRTRQTTSLAELGVAFDSFISEAELLRSGEVDRLLTDLTASGHTTWRGGALWLKSGEQDWPLVRTQGGPTYLASDLAYHRQKLARGFELLVDLWDDDHGAYVGRTRAGLSALGCAPEALKIGLVAPVRILKDGQERRVGRYGASLTLEETLTLTTPQQLRWWFAEADPSTPQNINLDVPTQAPAQLHAALAPLPGGQDEQGSAALRAACAAVAPALELARQTLSPRPVAEAALGLATALTQHTDASPEAALEAREALQKLRTILGF</sequence>
<gene>
    <name evidence="1" type="ORF">HNQ39_002055</name>
</gene>
<dbReference type="Gene3D" id="3.40.50.620">
    <property type="entry name" value="HUPs"/>
    <property type="match status" value="1"/>
</dbReference>